<organism evidence="13 14">
    <name type="scientific">Heliobacterium mobile</name>
    <name type="common">Heliobacillus mobilis</name>
    <dbReference type="NCBI Taxonomy" id="28064"/>
    <lineage>
        <taxon>Bacteria</taxon>
        <taxon>Bacillati</taxon>
        <taxon>Bacillota</taxon>
        <taxon>Clostridia</taxon>
        <taxon>Eubacteriales</taxon>
        <taxon>Heliobacteriaceae</taxon>
        <taxon>Heliobacterium</taxon>
    </lineage>
</organism>
<evidence type="ECO:0000256" key="2">
    <source>
        <dbReference type="ARBA" id="ARBA00012679"/>
    </source>
</evidence>
<keyword evidence="4" id="KW-0813">Transport</keyword>
<proteinExistence type="inferred from homology"/>
<feature type="domain" description="Desulfoferrodoxin ferrous iron-binding" evidence="11">
    <location>
        <begin position="60"/>
        <end position="144"/>
    </location>
</feature>
<evidence type="ECO:0000256" key="1">
    <source>
        <dbReference type="ARBA" id="ARBA00005941"/>
    </source>
</evidence>
<dbReference type="PANTHER" id="PTHR36541:SF1">
    <property type="entry name" value="SUPEROXIDE REDUCTASE-RELATED"/>
    <property type="match status" value="1"/>
</dbReference>
<dbReference type="PANTHER" id="PTHR36541">
    <property type="entry name" value="SUPEROXIDE REDUCTASE-RELATED"/>
    <property type="match status" value="1"/>
</dbReference>
<keyword evidence="5" id="KW-0479">Metal-binding</keyword>
<evidence type="ECO:0000256" key="6">
    <source>
        <dbReference type="ARBA" id="ARBA00022982"/>
    </source>
</evidence>
<dbReference type="AlphaFoldDB" id="A0A6I3SPF0"/>
<feature type="domain" description="Desulfoferrodoxin N-terminal" evidence="12">
    <location>
        <begin position="3"/>
        <end position="31"/>
    </location>
</feature>
<comment type="catalytic activity">
    <reaction evidence="10">
        <text>reduced [rubredoxin] + superoxide + 2 H(+) = oxidized [rubredoxin] + H2O2</text>
        <dbReference type="Rhea" id="RHEA:21324"/>
        <dbReference type="Rhea" id="RHEA-COMP:10302"/>
        <dbReference type="Rhea" id="RHEA-COMP:10303"/>
        <dbReference type="ChEBI" id="CHEBI:15378"/>
        <dbReference type="ChEBI" id="CHEBI:16240"/>
        <dbReference type="ChEBI" id="CHEBI:18421"/>
        <dbReference type="ChEBI" id="CHEBI:29033"/>
        <dbReference type="ChEBI" id="CHEBI:29034"/>
        <dbReference type="EC" id="1.15.1.2"/>
    </reaction>
</comment>
<sequence length="148" mass="16248">MANNLGIYRCSACGYSLEVIEMGKEQLVCGGSSYALTCLKADAQIQCCGKSMELLIPNTVEASVEKHLPVAEFIDNGKLLVKVGSTAHPMTQELTIQWIAIVHGDRVQRVNLEEAKAAEAVFYVGDADEVDLYAFCNLHGFWQAHVKR</sequence>
<dbReference type="InterPro" id="IPR004462">
    <property type="entry name" value="Desulfoferrodoxin_N"/>
</dbReference>
<dbReference type="Gene3D" id="2.20.28.100">
    <property type="entry name" value="Desulphoferrodoxin, N-terminal domain"/>
    <property type="match status" value="1"/>
</dbReference>
<evidence type="ECO:0000256" key="10">
    <source>
        <dbReference type="ARBA" id="ARBA00047448"/>
    </source>
</evidence>
<evidence type="ECO:0000256" key="5">
    <source>
        <dbReference type="ARBA" id="ARBA00022723"/>
    </source>
</evidence>
<evidence type="ECO:0000259" key="11">
    <source>
        <dbReference type="Pfam" id="PF01880"/>
    </source>
</evidence>
<dbReference type="Gene3D" id="2.60.40.730">
    <property type="entry name" value="SOR catalytic domain"/>
    <property type="match status" value="1"/>
</dbReference>
<dbReference type="Pfam" id="PF01880">
    <property type="entry name" value="Desulfoferrodox"/>
    <property type="match status" value="1"/>
</dbReference>
<dbReference type="OrthoDB" id="9814936at2"/>
<evidence type="ECO:0000256" key="9">
    <source>
        <dbReference type="ARBA" id="ARBA00031398"/>
    </source>
</evidence>
<dbReference type="EMBL" id="WNKU01000045">
    <property type="protein sequence ID" value="MTV50930.1"/>
    <property type="molecule type" value="Genomic_DNA"/>
</dbReference>
<comment type="caution">
    <text evidence="13">The sequence shown here is derived from an EMBL/GenBank/DDBJ whole genome shotgun (WGS) entry which is preliminary data.</text>
</comment>
<dbReference type="GO" id="GO:0050605">
    <property type="term" value="F:superoxide reductase activity"/>
    <property type="evidence" value="ECO:0007669"/>
    <property type="project" value="UniProtKB-EC"/>
</dbReference>
<evidence type="ECO:0000256" key="8">
    <source>
        <dbReference type="ARBA" id="ARBA00024690"/>
    </source>
</evidence>
<dbReference type="InterPro" id="IPR038094">
    <property type="entry name" value="Desulfoferrodoxin_N_sf"/>
</dbReference>
<dbReference type="Pfam" id="PF06397">
    <property type="entry name" value="Desulfoferrod_N"/>
    <property type="match status" value="1"/>
</dbReference>
<evidence type="ECO:0000313" key="14">
    <source>
        <dbReference type="Proteomes" id="UP000430670"/>
    </source>
</evidence>
<keyword evidence="14" id="KW-1185">Reference proteome</keyword>
<keyword evidence="7" id="KW-0408">Iron</keyword>
<keyword evidence="6" id="KW-0249">Electron transport</keyword>
<dbReference type="RefSeq" id="WP_155478011.1">
    <property type="nucleotide sequence ID" value="NZ_WNKU01000045.1"/>
</dbReference>
<dbReference type="InterPro" id="IPR002742">
    <property type="entry name" value="Desulfoferrodoxin_Fe-bd_dom"/>
</dbReference>
<reference evidence="13 14" key="1">
    <citation type="submission" date="2019-11" db="EMBL/GenBank/DDBJ databases">
        <title>Whole-genome sequence of a the green, strictly anaerobic photosynthetic bacterium Heliobacillus mobilis DSM 6151.</title>
        <authorList>
            <person name="Kyndt J.A."/>
            <person name="Meyer T.E."/>
        </authorList>
    </citation>
    <scope>NUCLEOTIDE SEQUENCE [LARGE SCALE GENOMIC DNA]</scope>
    <source>
        <strain evidence="13 14">DSM 6151</strain>
    </source>
</reference>
<dbReference type="InterPro" id="IPR051233">
    <property type="entry name" value="Desulfoferrodoxin_SOR"/>
</dbReference>
<evidence type="ECO:0000313" key="13">
    <source>
        <dbReference type="EMBL" id="MTV50930.1"/>
    </source>
</evidence>
<dbReference type="Proteomes" id="UP000430670">
    <property type="component" value="Unassembled WGS sequence"/>
</dbReference>
<name>A0A6I3SPF0_HELMO</name>
<dbReference type="GO" id="GO:0005506">
    <property type="term" value="F:iron ion binding"/>
    <property type="evidence" value="ECO:0007669"/>
    <property type="project" value="InterPro"/>
</dbReference>
<protein>
    <recommendedName>
        <fullName evidence="3">Desulfoferrodoxin</fullName>
        <ecNumber evidence="2">1.15.1.2</ecNumber>
    </recommendedName>
    <alternativeName>
        <fullName evidence="9">Superoxide reductase</fullName>
    </alternativeName>
</protein>
<gene>
    <name evidence="13" type="ORF">GJ688_18595</name>
</gene>
<comment type="function">
    <text evidence="8">Catalyzes the one-electron reduction of superoxide anion radical to hydrogen peroxide at a nonheme ferrous iron center. Plays a fundamental role in case of oxidative stress via its superoxide detoxification activity.</text>
</comment>
<evidence type="ECO:0000256" key="3">
    <source>
        <dbReference type="ARBA" id="ARBA00014839"/>
    </source>
</evidence>
<evidence type="ECO:0000256" key="4">
    <source>
        <dbReference type="ARBA" id="ARBA00022448"/>
    </source>
</evidence>
<accession>A0A6I3SPF0</accession>
<evidence type="ECO:0000256" key="7">
    <source>
        <dbReference type="ARBA" id="ARBA00023004"/>
    </source>
</evidence>
<dbReference type="EC" id="1.15.1.2" evidence="2"/>
<evidence type="ECO:0000259" key="12">
    <source>
        <dbReference type="Pfam" id="PF06397"/>
    </source>
</evidence>
<comment type="similarity">
    <text evidence="1">Belongs to the desulfoferrodoxin family.</text>
</comment>
<dbReference type="SUPFAM" id="SSF49367">
    <property type="entry name" value="Superoxide reductase-like"/>
    <property type="match status" value="1"/>
</dbReference>
<dbReference type="InterPro" id="IPR036073">
    <property type="entry name" value="Desulfoferrodoxin_Fe-bd_dom_sf"/>
</dbReference>